<dbReference type="HOGENOM" id="CLU_044699_0_0_4"/>
<gene>
    <name evidence="4" type="ORF">PG1C_10985</name>
</gene>
<protein>
    <recommendedName>
        <fullName evidence="3">Right handed beta helix domain-containing protein</fullName>
    </recommendedName>
</protein>
<evidence type="ECO:0000256" key="1">
    <source>
        <dbReference type="SAM" id="MobiDB-lite"/>
    </source>
</evidence>
<feature type="domain" description="Right handed beta helix" evidence="3">
    <location>
        <begin position="145"/>
        <end position="263"/>
    </location>
</feature>
<feature type="region of interest" description="Disordered" evidence="1">
    <location>
        <begin position="424"/>
        <end position="443"/>
    </location>
</feature>
<dbReference type="AlphaFoldDB" id="A0A0C5J3V5"/>
<dbReference type="PATRIC" id="fig|1565605.3.peg.2334"/>
<reference evidence="4 5" key="1">
    <citation type="journal article" date="2015" name="Genome Announc.">
        <title>Complete Genome Sequence of a Novel Bacterium within the Family Rhodocyclaceae That Degrades Polycyclic Aromatic Hydrocarbons.</title>
        <authorList>
            <person name="Singleton D.R."/>
            <person name="Dickey A.N."/>
            <person name="Scholl E.H."/>
            <person name="Wright F.A."/>
            <person name="Aitken M.D."/>
        </authorList>
    </citation>
    <scope>NUCLEOTIDE SEQUENCE [LARGE SCALE GENOMIC DNA]</scope>
    <source>
        <strain evidence="5">PG1-Ca6</strain>
    </source>
</reference>
<evidence type="ECO:0000313" key="5">
    <source>
        <dbReference type="Proteomes" id="UP000061603"/>
    </source>
</evidence>
<dbReference type="Pfam" id="PF13229">
    <property type="entry name" value="Beta_helix"/>
    <property type="match status" value="1"/>
</dbReference>
<organism evidence="4 5">
    <name type="scientific">Rugosibacter aromaticivorans</name>
    <dbReference type="NCBI Taxonomy" id="1565605"/>
    <lineage>
        <taxon>Bacteria</taxon>
        <taxon>Pseudomonadati</taxon>
        <taxon>Pseudomonadota</taxon>
        <taxon>Betaproteobacteria</taxon>
        <taxon>Nitrosomonadales</taxon>
        <taxon>Sterolibacteriaceae</taxon>
        <taxon>Rugosibacter</taxon>
    </lineage>
</organism>
<dbReference type="EMBL" id="CP010554">
    <property type="protein sequence ID" value="AJP49617.1"/>
    <property type="molecule type" value="Genomic_DNA"/>
</dbReference>
<dbReference type="InterPro" id="IPR039448">
    <property type="entry name" value="Beta_helix"/>
</dbReference>
<dbReference type="SUPFAM" id="SSF51126">
    <property type="entry name" value="Pectin lyase-like"/>
    <property type="match status" value="1"/>
</dbReference>
<feature type="chain" id="PRO_5002178581" description="Right handed beta helix domain-containing protein" evidence="2">
    <location>
        <begin position="18"/>
        <end position="443"/>
    </location>
</feature>
<feature type="compositionally biased region" description="Low complexity" evidence="1">
    <location>
        <begin position="55"/>
        <end position="70"/>
    </location>
</feature>
<name>A0A0C5J3V5_9PROT</name>
<accession>A0A0C5J3V5</accession>
<feature type="signal peptide" evidence="2">
    <location>
        <begin position="1"/>
        <end position="17"/>
    </location>
</feature>
<dbReference type="InterPro" id="IPR012334">
    <property type="entry name" value="Pectin_lyas_fold"/>
</dbReference>
<evidence type="ECO:0000313" key="4">
    <source>
        <dbReference type="EMBL" id="AJP49617.1"/>
    </source>
</evidence>
<keyword evidence="2" id="KW-0732">Signal</keyword>
<feature type="region of interest" description="Disordered" evidence="1">
    <location>
        <begin position="49"/>
        <end position="78"/>
    </location>
</feature>
<dbReference type="InterPro" id="IPR011050">
    <property type="entry name" value="Pectin_lyase_fold/virulence"/>
</dbReference>
<keyword evidence="5" id="KW-1185">Reference proteome</keyword>
<sequence length="443" mass="47474">MFALSLWFTALSTNLAAAEKITDDTLPDTAPYLGEIRRAPNGALIVVPATPTLQPTPDTSDSSDTSASPAGGKTTGRIISVGPDARIHSIATAAALARNGDTIEIAAGDYPQNVAVWTQDNLTIRGIGEKSGGRVRLLANGAGAEQKAIWVVRGGKILIENIEFSGARVPDKNGAGIRFEEGELTIRHCRFLENENGLISGNNPDAALTIENSEFGHNGAGDGYSHNLYVGAIKKLRVVGSYFHHANAGHLLKSRARENHILYNRLTDETGGHASYELEFPNGGMAYVIGNIIEQSATTENTILISFGAEGYKTPKNALYLINNTLVDHWPGNGTFLVVKPGAINITAYNNLLLGKRPLNTGIDGLFVNNPNVNARSFVLADRHDYRVTRDSGLERTYVPPPVANGITLAPQQEYVHPAATRLLTGTPTLPGARQTMQPDTIR</sequence>
<evidence type="ECO:0000256" key="2">
    <source>
        <dbReference type="SAM" id="SignalP"/>
    </source>
</evidence>
<evidence type="ECO:0000259" key="3">
    <source>
        <dbReference type="Pfam" id="PF13229"/>
    </source>
</evidence>
<dbReference type="Proteomes" id="UP000061603">
    <property type="component" value="Chromosome"/>
</dbReference>
<feature type="compositionally biased region" description="Low complexity" evidence="1">
    <location>
        <begin position="424"/>
        <end position="434"/>
    </location>
</feature>
<dbReference type="Gene3D" id="2.160.20.10">
    <property type="entry name" value="Single-stranded right-handed beta-helix, Pectin lyase-like"/>
    <property type="match status" value="1"/>
</dbReference>
<proteinExistence type="predicted"/>
<dbReference type="STRING" id="1565605.PG1C_10985"/>
<dbReference type="KEGG" id="rbu:PG1C_10985"/>